<dbReference type="PANTHER" id="PTHR37326">
    <property type="entry name" value="BLL3975 PROTEIN"/>
    <property type="match status" value="1"/>
</dbReference>
<evidence type="ECO:0000256" key="2">
    <source>
        <dbReference type="ARBA" id="ARBA00022723"/>
    </source>
</evidence>
<evidence type="ECO:0000256" key="5">
    <source>
        <dbReference type="SAM" id="MobiDB-lite"/>
    </source>
</evidence>
<keyword evidence="9" id="KW-1185">Reference proteome</keyword>
<keyword evidence="3" id="KW-0378">Hydrolase</keyword>
<sequence length="543" mass="58280">MFNKPNFVKSGLYSALFLSGLLQAQDTVETSALIVAAAQQSTAIADEPAAKSSEKPAPKKHKQAARAVDLAKPISIEEVALPQAEKIEASKAEPVSKKQKPITVAKPEKLEAVVEDKEYTAKQQLIAEPEAVAVTSNSSKKVKAAIAVQAPSSGNDEKNTAEKNVVEASNEAVNKIIPSIESALNTAKQQQAALDEPLVILDTEIPPATATRLAWTPDQSFKGIAIPTPVLVVNGAKPGPVVCLTAAIHGDELNGIEIVRRVLYNLKPEKLTGTVIGVPIVNLQGFHRNSRYLADRRDLNRYFPGNPAGSSASRLAYSFFNEVISHCDALVDLHTGSFYRTNLPQLRANTKNPKVLALAKQFGATVIVHGKGAPGTLRWAAVQAGIPAVTLEAGESMRLQVAAVEHGVKGIETLLEQKEMLHSLKFWKTTEAIYEQTLWVRADQGGILFTRVSEGDRVKAGDVLGVVTDPITNASSEIIAPFKGRVIGLALNQVVMPGFATFHLGVEAANLIKPELIDEYNGVNPVPDTESVDETITELEDFN</sequence>
<evidence type="ECO:0000259" key="7">
    <source>
        <dbReference type="Pfam" id="PF24827"/>
    </source>
</evidence>
<dbReference type="Proteomes" id="UP001069090">
    <property type="component" value="Unassembled WGS sequence"/>
</dbReference>
<keyword evidence="2" id="KW-0479">Metal-binding</keyword>
<dbReference type="EMBL" id="JAPTGG010000003">
    <property type="protein sequence ID" value="MCZ0864445.1"/>
    <property type="molecule type" value="Genomic_DNA"/>
</dbReference>
<feature type="signal peptide" evidence="6">
    <location>
        <begin position="1"/>
        <end position="24"/>
    </location>
</feature>
<organism evidence="8 9">
    <name type="scientific">Dasania phycosphaerae</name>
    <dbReference type="NCBI Taxonomy" id="2950436"/>
    <lineage>
        <taxon>Bacteria</taxon>
        <taxon>Pseudomonadati</taxon>
        <taxon>Pseudomonadota</taxon>
        <taxon>Gammaproteobacteria</taxon>
        <taxon>Cellvibrionales</taxon>
        <taxon>Spongiibacteraceae</taxon>
        <taxon>Dasania</taxon>
    </lineage>
</organism>
<protein>
    <submittedName>
        <fullName evidence="8">Succinylglutamate desuccinylase/aspartoacylase family protein</fullName>
    </submittedName>
</protein>
<feature type="domain" description="Succinylglutamate desuccinylase/Aspartoacylase catalytic" evidence="7">
    <location>
        <begin position="238"/>
        <end position="415"/>
    </location>
</feature>
<evidence type="ECO:0000313" key="9">
    <source>
        <dbReference type="Proteomes" id="UP001069090"/>
    </source>
</evidence>
<evidence type="ECO:0000256" key="6">
    <source>
        <dbReference type="SAM" id="SignalP"/>
    </source>
</evidence>
<evidence type="ECO:0000313" key="8">
    <source>
        <dbReference type="EMBL" id="MCZ0864445.1"/>
    </source>
</evidence>
<dbReference type="AlphaFoldDB" id="A0A9J6RKC8"/>
<comment type="caution">
    <text evidence="8">The sequence shown here is derived from an EMBL/GenBank/DDBJ whole genome shotgun (WGS) entry which is preliminary data.</text>
</comment>
<feature type="region of interest" description="Disordered" evidence="5">
    <location>
        <begin position="45"/>
        <end position="66"/>
    </location>
</feature>
<gene>
    <name evidence="8" type="ORF">O0V09_04500</name>
</gene>
<dbReference type="GO" id="GO:0046872">
    <property type="term" value="F:metal ion binding"/>
    <property type="evidence" value="ECO:0007669"/>
    <property type="project" value="UniProtKB-KW"/>
</dbReference>
<keyword evidence="6" id="KW-0732">Signal</keyword>
<dbReference type="GO" id="GO:0016788">
    <property type="term" value="F:hydrolase activity, acting on ester bonds"/>
    <property type="evidence" value="ECO:0007669"/>
    <property type="project" value="InterPro"/>
</dbReference>
<reference evidence="8 9" key="1">
    <citation type="submission" date="2022-12" db="EMBL/GenBank/DDBJ databases">
        <title>Dasania phycosphaerae sp. nov., isolated from particulate material of the south coast of Korea.</title>
        <authorList>
            <person name="Jiang Y."/>
        </authorList>
    </citation>
    <scope>NUCLEOTIDE SEQUENCE [LARGE SCALE GENOMIC DNA]</scope>
    <source>
        <strain evidence="8 9">GY-19</strain>
    </source>
</reference>
<dbReference type="InterPro" id="IPR053138">
    <property type="entry name" value="N-alpha-Ac-DABA_deacetylase"/>
</dbReference>
<dbReference type="PANTHER" id="PTHR37326:SF2">
    <property type="entry name" value="SUCCINYLGLUTAMATE DESUCCINYLASE_ASPARTOACYLASE FAMILY PROTEIN"/>
    <property type="match status" value="1"/>
</dbReference>
<accession>A0A9J6RKC8</accession>
<dbReference type="RefSeq" id="WP_258330600.1">
    <property type="nucleotide sequence ID" value="NZ_JAPTGG010000003.1"/>
</dbReference>
<keyword evidence="4" id="KW-0862">Zinc</keyword>
<comment type="cofactor">
    <cofactor evidence="1">
        <name>Zn(2+)</name>
        <dbReference type="ChEBI" id="CHEBI:29105"/>
    </cofactor>
</comment>
<dbReference type="CDD" id="cd06251">
    <property type="entry name" value="M14_ASTE_ASPA-like"/>
    <property type="match status" value="1"/>
</dbReference>
<evidence type="ECO:0000256" key="3">
    <source>
        <dbReference type="ARBA" id="ARBA00022801"/>
    </source>
</evidence>
<name>A0A9J6RKC8_9GAMM</name>
<proteinExistence type="predicted"/>
<dbReference type="Gene3D" id="3.40.630.10">
    <property type="entry name" value="Zn peptidases"/>
    <property type="match status" value="1"/>
</dbReference>
<dbReference type="SUPFAM" id="SSF53187">
    <property type="entry name" value="Zn-dependent exopeptidases"/>
    <property type="match status" value="1"/>
</dbReference>
<evidence type="ECO:0000256" key="4">
    <source>
        <dbReference type="ARBA" id="ARBA00022833"/>
    </source>
</evidence>
<evidence type="ECO:0000256" key="1">
    <source>
        <dbReference type="ARBA" id="ARBA00001947"/>
    </source>
</evidence>
<feature type="compositionally biased region" description="Basic and acidic residues" evidence="5">
    <location>
        <begin position="48"/>
        <end position="57"/>
    </location>
</feature>
<dbReference type="Pfam" id="PF24827">
    <property type="entry name" value="AstE_AspA_cat"/>
    <property type="match status" value="1"/>
</dbReference>
<feature type="chain" id="PRO_5039905853" evidence="6">
    <location>
        <begin position="25"/>
        <end position="543"/>
    </location>
</feature>
<dbReference type="InterPro" id="IPR055438">
    <property type="entry name" value="AstE_AspA_cat"/>
</dbReference>